<reference evidence="1 2" key="1">
    <citation type="submission" date="2013-08" db="EMBL/GenBank/DDBJ databases">
        <title>Genome of Pontibacillus chungwhensis.</title>
        <authorList>
            <person name="Wang Q."/>
            <person name="Wang G."/>
        </authorList>
    </citation>
    <scope>NUCLEOTIDE SEQUENCE [LARGE SCALE GENOMIC DNA]</scope>
    <source>
        <strain evidence="1 2">BH030062</strain>
    </source>
</reference>
<keyword evidence="1" id="KW-0723">Serine/threonine-protein kinase</keyword>
<evidence type="ECO:0000313" key="2">
    <source>
        <dbReference type="Proteomes" id="UP000030153"/>
    </source>
</evidence>
<dbReference type="GO" id="GO:0004674">
    <property type="term" value="F:protein serine/threonine kinase activity"/>
    <property type="evidence" value="ECO:0007669"/>
    <property type="project" value="UniProtKB-KW"/>
</dbReference>
<dbReference type="STRING" id="1385513.N780_09955"/>
<dbReference type="RefSeq" id="WP_052115164.1">
    <property type="nucleotide sequence ID" value="NZ_AVBG01000022.1"/>
</dbReference>
<dbReference type="eggNOG" id="COG0515">
    <property type="taxonomic scope" value="Bacteria"/>
</dbReference>
<accession>A0A0A2UPA9</accession>
<dbReference type="SUPFAM" id="SSF56112">
    <property type="entry name" value="Protein kinase-like (PK-like)"/>
    <property type="match status" value="1"/>
</dbReference>
<proteinExistence type="predicted"/>
<gene>
    <name evidence="1" type="ORF">N780_09955</name>
</gene>
<keyword evidence="2" id="KW-1185">Reference proteome</keyword>
<dbReference type="EMBL" id="AVBG01000022">
    <property type="protein sequence ID" value="KGP89774.1"/>
    <property type="molecule type" value="Genomic_DNA"/>
</dbReference>
<dbReference type="OrthoDB" id="529320at2"/>
<evidence type="ECO:0000313" key="1">
    <source>
        <dbReference type="EMBL" id="KGP89774.1"/>
    </source>
</evidence>
<comment type="caution">
    <text evidence="1">The sequence shown here is derived from an EMBL/GenBank/DDBJ whole genome shotgun (WGS) entry which is preliminary data.</text>
</comment>
<name>A0A0A2UPA9_9BACI</name>
<organism evidence="1 2">
    <name type="scientific">Pontibacillus chungwhensis BH030062</name>
    <dbReference type="NCBI Taxonomy" id="1385513"/>
    <lineage>
        <taxon>Bacteria</taxon>
        <taxon>Bacillati</taxon>
        <taxon>Bacillota</taxon>
        <taxon>Bacilli</taxon>
        <taxon>Bacillales</taxon>
        <taxon>Bacillaceae</taxon>
        <taxon>Pontibacillus</taxon>
    </lineage>
</organism>
<keyword evidence="1" id="KW-0808">Transferase</keyword>
<protein>
    <submittedName>
        <fullName evidence="1">Serine/threonine protein kinase</fullName>
    </submittedName>
</protein>
<keyword evidence="1" id="KW-0418">Kinase</keyword>
<dbReference type="Proteomes" id="UP000030153">
    <property type="component" value="Unassembled WGS sequence"/>
</dbReference>
<dbReference type="InterPro" id="IPR011009">
    <property type="entry name" value="Kinase-like_dom_sf"/>
</dbReference>
<dbReference type="AlphaFoldDB" id="A0A0A2UPA9"/>
<sequence>MSQLDVPARIDYIQVISNPHNEPVTIKDIPPSFECVGVGTDAAVFRHKDQPQLAYKVYGEDKLYKKENEERVYKTLGPSPYFSMYYGSGDRYIVLSFEEGLSLYDCLLQGVNIPPQAVEDVERARKFVKDKGLNPRDIHLKNILLQDGRAKVIDVSEYVHEGNDYRWELLKRGYEEYYPLIRERPIPLWVLETCRKWYNQTKDNTFQFDDFMQKIKKLNPFWK</sequence>